<accession>A0ABC8UKK9</accession>
<dbReference type="EMBL" id="CAUOFW020008091">
    <property type="protein sequence ID" value="CAK9181591.1"/>
    <property type="molecule type" value="Genomic_DNA"/>
</dbReference>
<sequence>MTDYKYGTLTVCSHQPHDSGDRQIQRALSPSLLCLGRLSQRRRRLTSRKGASRHRSTKKELPFAVKCSRCCIASKGTESRDLILLKD</sequence>
<gene>
    <name evidence="1" type="ORF">ILEXP_LOCUS51665</name>
</gene>
<comment type="caution">
    <text evidence="1">The sequence shown here is derived from an EMBL/GenBank/DDBJ whole genome shotgun (WGS) entry which is preliminary data.</text>
</comment>
<dbReference type="AlphaFoldDB" id="A0ABC8UKK9"/>
<reference evidence="1 2" key="1">
    <citation type="submission" date="2024-02" db="EMBL/GenBank/DDBJ databases">
        <authorList>
            <person name="Vignale AGUSTIN F."/>
            <person name="Sosa J E."/>
            <person name="Modenutti C."/>
        </authorList>
    </citation>
    <scope>NUCLEOTIDE SEQUENCE [LARGE SCALE GENOMIC DNA]</scope>
</reference>
<name>A0ABC8UKK9_9AQUA</name>
<evidence type="ECO:0000313" key="2">
    <source>
        <dbReference type="Proteomes" id="UP001642360"/>
    </source>
</evidence>
<proteinExistence type="predicted"/>
<keyword evidence="2" id="KW-1185">Reference proteome</keyword>
<evidence type="ECO:0000313" key="1">
    <source>
        <dbReference type="EMBL" id="CAK9181591.1"/>
    </source>
</evidence>
<organism evidence="1 2">
    <name type="scientific">Ilex paraguariensis</name>
    <name type="common">yerba mate</name>
    <dbReference type="NCBI Taxonomy" id="185542"/>
    <lineage>
        <taxon>Eukaryota</taxon>
        <taxon>Viridiplantae</taxon>
        <taxon>Streptophyta</taxon>
        <taxon>Embryophyta</taxon>
        <taxon>Tracheophyta</taxon>
        <taxon>Spermatophyta</taxon>
        <taxon>Magnoliopsida</taxon>
        <taxon>eudicotyledons</taxon>
        <taxon>Gunneridae</taxon>
        <taxon>Pentapetalae</taxon>
        <taxon>asterids</taxon>
        <taxon>campanulids</taxon>
        <taxon>Aquifoliales</taxon>
        <taxon>Aquifoliaceae</taxon>
        <taxon>Ilex</taxon>
    </lineage>
</organism>
<dbReference type="Proteomes" id="UP001642360">
    <property type="component" value="Unassembled WGS sequence"/>
</dbReference>
<protein>
    <submittedName>
        <fullName evidence="1">Uncharacterized protein</fullName>
    </submittedName>
</protein>